<dbReference type="AlphaFoldDB" id="X0U157"/>
<accession>X0U157</accession>
<proteinExistence type="predicted"/>
<dbReference type="EMBL" id="BARS01011113">
    <property type="protein sequence ID" value="GAF99264.1"/>
    <property type="molecule type" value="Genomic_DNA"/>
</dbReference>
<sequence>SSLWVAYVSNGVDLMKFTSDKNEYTQIALLESM</sequence>
<name>X0U157_9ZZZZ</name>
<organism evidence="1">
    <name type="scientific">marine sediment metagenome</name>
    <dbReference type="NCBI Taxonomy" id="412755"/>
    <lineage>
        <taxon>unclassified sequences</taxon>
        <taxon>metagenomes</taxon>
        <taxon>ecological metagenomes</taxon>
    </lineage>
</organism>
<feature type="non-terminal residue" evidence="1">
    <location>
        <position position="1"/>
    </location>
</feature>
<evidence type="ECO:0000313" key="1">
    <source>
        <dbReference type="EMBL" id="GAF99264.1"/>
    </source>
</evidence>
<comment type="caution">
    <text evidence="1">The sequence shown here is derived from an EMBL/GenBank/DDBJ whole genome shotgun (WGS) entry which is preliminary data.</text>
</comment>
<gene>
    <name evidence="1" type="ORF">S01H1_20332</name>
</gene>
<reference evidence="1" key="1">
    <citation type="journal article" date="2014" name="Front. Microbiol.">
        <title>High frequency of phylogenetically diverse reductive dehalogenase-homologous genes in deep subseafloor sedimentary metagenomes.</title>
        <authorList>
            <person name="Kawai M."/>
            <person name="Futagami T."/>
            <person name="Toyoda A."/>
            <person name="Takaki Y."/>
            <person name="Nishi S."/>
            <person name="Hori S."/>
            <person name="Arai W."/>
            <person name="Tsubouchi T."/>
            <person name="Morono Y."/>
            <person name="Uchiyama I."/>
            <person name="Ito T."/>
            <person name="Fujiyama A."/>
            <person name="Inagaki F."/>
            <person name="Takami H."/>
        </authorList>
    </citation>
    <scope>NUCLEOTIDE SEQUENCE</scope>
    <source>
        <strain evidence="1">Expedition CK06-06</strain>
    </source>
</reference>
<protein>
    <submittedName>
        <fullName evidence="1">Uncharacterized protein</fullName>
    </submittedName>
</protein>